<sequence length="258" mass="28908">MEYSTALFASTTAEADQDGVQLEEILHVLEQNNSSDVEVKNALCKAVHFIETGSSETWDRCFGRLLLLLLDIATDKVYAWKVVKKLVETQRARAQMFFELLLQRLVDAMNDQVDLARHLMERILHDLVRNSSDKEQTLATLVTLISSTEPPALQVVLCLITLCLESCERGAPEETDFLLKPDVANGVLGALTRCLSHASSKARKNAVDCLVAYHFATKKDSTVMNKYLSAALDDNRRRLVGIFIDRANMERRHIGLSS</sequence>
<gene>
    <name evidence="1" type="ORF">PHYBOEH_000622</name>
</gene>
<dbReference type="OrthoDB" id="116910at2759"/>
<name>A0A8T1X888_9STRA</name>
<dbReference type="Proteomes" id="UP000693981">
    <property type="component" value="Unassembled WGS sequence"/>
</dbReference>
<evidence type="ECO:0000313" key="2">
    <source>
        <dbReference type="Proteomes" id="UP000693981"/>
    </source>
</evidence>
<keyword evidence="2" id="KW-1185">Reference proteome</keyword>
<evidence type="ECO:0000313" key="1">
    <source>
        <dbReference type="EMBL" id="KAG7401564.1"/>
    </source>
</evidence>
<protein>
    <recommendedName>
        <fullName evidence="3">CLASP N-terminal domain-containing protein</fullName>
    </recommendedName>
</protein>
<organism evidence="1 2">
    <name type="scientific">Phytophthora boehmeriae</name>
    <dbReference type="NCBI Taxonomy" id="109152"/>
    <lineage>
        <taxon>Eukaryota</taxon>
        <taxon>Sar</taxon>
        <taxon>Stramenopiles</taxon>
        <taxon>Oomycota</taxon>
        <taxon>Peronosporomycetes</taxon>
        <taxon>Peronosporales</taxon>
        <taxon>Peronosporaceae</taxon>
        <taxon>Phytophthora</taxon>
    </lineage>
</organism>
<comment type="caution">
    <text evidence="1">The sequence shown here is derived from an EMBL/GenBank/DDBJ whole genome shotgun (WGS) entry which is preliminary data.</text>
</comment>
<accession>A0A8T1X888</accession>
<dbReference type="AlphaFoldDB" id="A0A8T1X888"/>
<dbReference type="EMBL" id="JAGDFL010000011">
    <property type="protein sequence ID" value="KAG7401564.1"/>
    <property type="molecule type" value="Genomic_DNA"/>
</dbReference>
<reference evidence="1" key="1">
    <citation type="submission" date="2021-02" db="EMBL/GenBank/DDBJ databases">
        <authorList>
            <person name="Palmer J.M."/>
        </authorList>
    </citation>
    <scope>NUCLEOTIDE SEQUENCE</scope>
    <source>
        <strain evidence="1">SCRP23</strain>
    </source>
</reference>
<evidence type="ECO:0008006" key="3">
    <source>
        <dbReference type="Google" id="ProtNLM"/>
    </source>
</evidence>
<proteinExistence type="predicted"/>